<dbReference type="RefSeq" id="XP_036627506.1">
    <property type="nucleotide sequence ID" value="XM_036780123.1"/>
</dbReference>
<organism evidence="8 9">
    <name type="scientific">Pleurotus ostreatus</name>
    <name type="common">Oyster mushroom</name>
    <name type="synonym">White-rot fungus</name>
    <dbReference type="NCBI Taxonomy" id="5322"/>
    <lineage>
        <taxon>Eukaryota</taxon>
        <taxon>Fungi</taxon>
        <taxon>Dikarya</taxon>
        <taxon>Basidiomycota</taxon>
        <taxon>Agaricomycotina</taxon>
        <taxon>Agaricomycetes</taxon>
        <taxon>Agaricomycetidae</taxon>
        <taxon>Agaricales</taxon>
        <taxon>Pleurotineae</taxon>
        <taxon>Pleurotaceae</taxon>
        <taxon>Pleurotus</taxon>
    </lineage>
</organism>
<feature type="compositionally biased region" description="Low complexity" evidence="7">
    <location>
        <begin position="90"/>
        <end position="106"/>
    </location>
</feature>
<feature type="region of interest" description="Disordered" evidence="7">
    <location>
        <begin position="133"/>
        <end position="255"/>
    </location>
</feature>
<dbReference type="OrthoDB" id="5595141at2759"/>
<comment type="subcellular location">
    <subcellularLocation>
        <location evidence="1">Nucleus</location>
    </subcellularLocation>
</comment>
<evidence type="ECO:0000256" key="4">
    <source>
        <dbReference type="ARBA" id="ARBA00023015"/>
    </source>
</evidence>
<feature type="compositionally biased region" description="Low complexity" evidence="7">
    <location>
        <begin position="236"/>
        <end position="248"/>
    </location>
</feature>
<evidence type="ECO:0000313" key="8">
    <source>
        <dbReference type="EMBL" id="KAF7422474.1"/>
    </source>
</evidence>
<dbReference type="Proteomes" id="UP000623687">
    <property type="component" value="Unassembled WGS sequence"/>
</dbReference>
<dbReference type="GO" id="GO:0005634">
    <property type="term" value="C:nucleus"/>
    <property type="evidence" value="ECO:0007669"/>
    <property type="project" value="UniProtKB-SubCell"/>
</dbReference>
<dbReference type="VEuPathDB" id="FungiDB:PC9H_010630"/>
<evidence type="ECO:0000256" key="3">
    <source>
        <dbReference type="ARBA" id="ARBA00022853"/>
    </source>
</evidence>
<feature type="compositionally biased region" description="Low complexity" evidence="7">
    <location>
        <begin position="211"/>
        <end position="221"/>
    </location>
</feature>
<evidence type="ECO:0000256" key="7">
    <source>
        <dbReference type="SAM" id="MobiDB-lite"/>
    </source>
</evidence>
<comment type="similarity">
    <text evidence="2">Belongs to the EAF7 family.</text>
</comment>
<dbReference type="Pfam" id="PF07904">
    <property type="entry name" value="Eaf7"/>
    <property type="match status" value="1"/>
</dbReference>
<dbReference type="GO" id="GO:0006357">
    <property type="term" value="P:regulation of transcription by RNA polymerase II"/>
    <property type="evidence" value="ECO:0007669"/>
    <property type="project" value="TreeGrafter"/>
</dbReference>
<feature type="compositionally biased region" description="Basic residues" evidence="7">
    <location>
        <begin position="222"/>
        <end position="233"/>
    </location>
</feature>
<dbReference type="PANTHER" id="PTHR13581">
    <property type="entry name" value="MRG-BINDING PROTEIN"/>
    <property type="match status" value="1"/>
</dbReference>
<comment type="caution">
    <text evidence="8">The sequence shown here is derived from an EMBL/GenBank/DDBJ whole genome shotgun (WGS) entry which is preliminary data.</text>
</comment>
<evidence type="ECO:0000256" key="2">
    <source>
        <dbReference type="ARBA" id="ARBA00007117"/>
    </source>
</evidence>
<feature type="compositionally biased region" description="Acidic residues" evidence="7">
    <location>
        <begin position="199"/>
        <end position="210"/>
    </location>
</feature>
<feature type="region of interest" description="Disordered" evidence="7">
    <location>
        <begin position="86"/>
        <end position="109"/>
    </location>
</feature>
<protein>
    <submittedName>
        <fullName evidence="8">Uncharacterized protein</fullName>
    </submittedName>
</protein>
<dbReference type="GeneID" id="59380448"/>
<evidence type="ECO:0000256" key="6">
    <source>
        <dbReference type="ARBA" id="ARBA00023242"/>
    </source>
</evidence>
<feature type="compositionally biased region" description="Polar residues" evidence="7">
    <location>
        <begin position="171"/>
        <end position="180"/>
    </location>
</feature>
<accession>A0A8H7DNT4</accession>
<dbReference type="EMBL" id="JACETU010000008">
    <property type="protein sequence ID" value="KAF7422474.1"/>
    <property type="molecule type" value="Genomic_DNA"/>
</dbReference>
<evidence type="ECO:0000313" key="9">
    <source>
        <dbReference type="Proteomes" id="UP000623687"/>
    </source>
</evidence>
<gene>
    <name evidence="8" type="ORF">PC9H_010630</name>
</gene>
<dbReference type="GO" id="GO:0006325">
    <property type="term" value="P:chromatin organization"/>
    <property type="evidence" value="ECO:0007669"/>
    <property type="project" value="UniProtKB-KW"/>
</dbReference>
<name>A0A8H7DNT4_PLEOS</name>
<sequence>MTINDSEFSPSAFLDTVEGEITLFRSIMRARPVGIHRHFHVLTIRNAIYKDTGRLIPPDDIWQKLRSCWDMDALENIDIEADHYLEASGSNNSTPSQIPSPSPSDNLNDHQFFREEFSLPSDEITESLIIRRRLRNTPSEPSTRSPSPVPPPKRKRTRRNNLERAGLVAESDSSALTQSGDEGIPPTPRDSVMTGTDAGTEDGEEDEAEQDASPSPSSSRPARGRPKGAKKKGTVSTRGRATKTTSRGTTKKKKR</sequence>
<keyword evidence="4" id="KW-0805">Transcription regulation</keyword>
<keyword evidence="9" id="KW-1185">Reference proteome</keyword>
<keyword evidence="3" id="KW-0156">Chromatin regulator</keyword>
<dbReference type="GO" id="GO:0035267">
    <property type="term" value="C:NuA4 histone acetyltransferase complex"/>
    <property type="evidence" value="ECO:0007669"/>
    <property type="project" value="TreeGrafter"/>
</dbReference>
<dbReference type="PANTHER" id="PTHR13581:SF5">
    <property type="entry name" value="MRG_MORF4L-BINDING PROTEIN"/>
    <property type="match status" value="1"/>
</dbReference>
<feature type="compositionally biased region" description="Low complexity" evidence="7">
    <location>
        <begin position="136"/>
        <end position="146"/>
    </location>
</feature>
<dbReference type="AlphaFoldDB" id="A0A8H7DNT4"/>
<dbReference type="InterPro" id="IPR012423">
    <property type="entry name" value="Eaf7/MRGBP"/>
</dbReference>
<evidence type="ECO:0000256" key="5">
    <source>
        <dbReference type="ARBA" id="ARBA00023163"/>
    </source>
</evidence>
<keyword evidence="5" id="KW-0804">Transcription</keyword>
<keyword evidence="6" id="KW-0539">Nucleus</keyword>
<reference evidence="8" key="1">
    <citation type="submission" date="2019-07" db="EMBL/GenBank/DDBJ databases">
        <authorList>
            <person name="Palmer J.M."/>
        </authorList>
    </citation>
    <scope>NUCLEOTIDE SEQUENCE</scope>
    <source>
        <strain evidence="8">PC9</strain>
    </source>
</reference>
<proteinExistence type="inferred from homology"/>
<evidence type="ECO:0000256" key="1">
    <source>
        <dbReference type="ARBA" id="ARBA00004123"/>
    </source>
</evidence>